<comment type="similarity">
    <text evidence="4">Belongs to the inner dynein arm light chain family.</text>
</comment>
<dbReference type="SUPFAM" id="SSF53098">
    <property type="entry name" value="Ribonuclease H-like"/>
    <property type="match status" value="1"/>
</dbReference>
<evidence type="ECO:0000256" key="3">
    <source>
        <dbReference type="ARBA" id="ARBA00023175"/>
    </source>
</evidence>
<proteinExistence type="inferred from homology"/>
<accession>A0AAD7T720</accession>
<name>A0AAD7T720_9TELE</name>
<keyword evidence="1" id="KW-0243">Dynein</keyword>
<evidence type="ECO:0000256" key="4">
    <source>
        <dbReference type="ARBA" id="ARBA00038114"/>
    </source>
</evidence>
<evidence type="ECO:0000256" key="8">
    <source>
        <dbReference type="SAM" id="Coils"/>
    </source>
</evidence>
<evidence type="ECO:0000256" key="2">
    <source>
        <dbReference type="ARBA" id="ARBA00023054"/>
    </source>
</evidence>
<dbReference type="Pfam" id="PF10211">
    <property type="entry name" value="Ax_dynein_light"/>
    <property type="match status" value="1"/>
</dbReference>
<feature type="coiled-coil region" evidence="8">
    <location>
        <begin position="249"/>
        <end position="300"/>
    </location>
</feature>
<comment type="function">
    <text evidence="7">Involved in sperm flagellum assembly.</text>
</comment>
<evidence type="ECO:0000256" key="6">
    <source>
        <dbReference type="ARBA" id="ARBA00042417"/>
    </source>
</evidence>
<protein>
    <recommendedName>
        <fullName evidence="5">Axonemal dynein light intermediate polypeptide 1</fullName>
    </recommendedName>
    <alternativeName>
        <fullName evidence="6">Inner dynein arm light chain, axonemal</fullName>
    </alternativeName>
</protein>
<evidence type="ECO:0000256" key="7">
    <source>
        <dbReference type="ARBA" id="ARBA00043925"/>
    </source>
</evidence>
<dbReference type="InterPro" id="IPR019347">
    <property type="entry name" value="Axonemal_dynein_light_chain"/>
</dbReference>
<dbReference type="GO" id="GO:0030286">
    <property type="term" value="C:dynein complex"/>
    <property type="evidence" value="ECO:0007669"/>
    <property type="project" value="UniProtKB-KW"/>
</dbReference>
<keyword evidence="2 8" id="KW-0175">Coiled coil</keyword>
<comment type="caution">
    <text evidence="9">The sequence shown here is derived from an EMBL/GenBank/DDBJ whole genome shotgun (WGS) entry which is preliminary data.</text>
</comment>
<reference evidence="9" key="1">
    <citation type="journal article" date="2023" name="Science">
        <title>Genome structures resolve the early diversification of teleost fishes.</title>
        <authorList>
            <person name="Parey E."/>
            <person name="Louis A."/>
            <person name="Montfort J."/>
            <person name="Bouchez O."/>
            <person name="Roques C."/>
            <person name="Iampietro C."/>
            <person name="Lluch J."/>
            <person name="Castinel A."/>
            <person name="Donnadieu C."/>
            <person name="Desvignes T."/>
            <person name="Floi Bucao C."/>
            <person name="Jouanno E."/>
            <person name="Wen M."/>
            <person name="Mejri S."/>
            <person name="Dirks R."/>
            <person name="Jansen H."/>
            <person name="Henkel C."/>
            <person name="Chen W.J."/>
            <person name="Zahm M."/>
            <person name="Cabau C."/>
            <person name="Klopp C."/>
            <person name="Thompson A.W."/>
            <person name="Robinson-Rechavi M."/>
            <person name="Braasch I."/>
            <person name="Lecointre G."/>
            <person name="Bobe J."/>
            <person name="Postlethwait J.H."/>
            <person name="Berthelot C."/>
            <person name="Roest Crollius H."/>
            <person name="Guiguen Y."/>
        </authorList>
    </citation>
    <scope>NUCLEOTIDE SEQUENCE</scope>
    <source>
        <strain evidence="9">NC1722</strain>
    </source>
</reference>
<keyword evidence="10" id="KW-1185">Reference proteome</keyword>
<evidence type="ECO:0000256" key="1">
    <source>
        <dbReference type="ARBA" id="ARBA00023017"/>
    </source>
</evidence>
<dbReference type="AlphaFoldDB" id="A0AAD7T720"/>
<dbReference type="EMBL" id="JAINUG010000010">
    <property type="protein sequence ID" value="KAJ8415057.1"/>
    <property type="molecule type" value="Genomic_DNA"/>
</dbReference>
<dbReference type="GO" id="GO:0005930">
    <property type="term" value="C:axoneme"/>
    <property type="evidence" value="ECO:0007669"/>
    <property type="project" value="TreeGrafter"/>
</dbReference>
<evidence type="ECO:0000313" key="9">
    <source>
        <dbReference type="EMBL" id="KAJ8415057.1"/>
    </source>
</evidence>
<keyword evidence="3" id="KW-0505">Motor protein</keyword>
<dbReference type="InterPro" id="IPR012337">
    <property type="entry name" value="RNaseH-like_sf"/>
</dbReference>
<dbReference type="PANTHER" id="PTHR13183">
    <property type="entry name" value="AXONEMAL INNER ARM DYNEIN LIGHT CHAIN 28"/>
    <property type="match status" value="1"/>
</dbReference>
<evidence type="ECO:0000256" key="5">
    <source>
        <dbReference type="ARBA" id="ARBA00039799"/>
    </source>
</evidence>
<sequence>MTSCLLDCVEISERHTAENLADQLLRIAQEWKMTGKVAACVTDNAANITLAIRKTGWKHLPCFAHTLNLIVREALEVIKPTVDKVKDEWEEIREAWDVLKPFEENLLTVTQGMPQSRITLQGTGTLRKVVPALGQSAKGEWSDGTYRWVQKVSRAPTPRLEITELQNKLTAKLLKSQAREHGICNVREALFLQCFEEMVRQETINCPERGLLLMQILDEFSTCMAVFQTLDESGSNFSIRKMVECAVGKTEREKELAVKESEKRALELQLKEKQAECAAIELKEMERQDLDKKKRTEEIEFLKRTNQQLKFQLMGSAPKC</sequence>
<organism evidence="9 10">
    <name type="scientific">Aldrovandia affinis</name>
    <dbReference type="NCBI Taxonomy" id="143900"/>
    <lineage>
        <taxon>Eukaryota</taxon>
        <taxon>Metazoa</taxon>
        <taxon>Chordata</taxon>
        <taxon>Craniata</taxon>
        <taxon>Vertebrata</taxon>
        <taxon>Euteleostomi</taxon>
        <taxon>Actinopterygii</taxon>
        <taxon>Neopterygii</taxon>
        <taxon>Teleostei</taxon>
        <taxon>Notacanthiformes</taxon>
        <taxon>Halosauridae</taxon>
        <taxon>Aldrovandia</taxon>
    </lineage>
</organism>
<gene>
    <name evidence="9" type="ORF">AAFF_G00007550</name>
</gene>
<dbReference type="PANTHER" id="PTHR13183:SF0">
    <property type="entry name" value="AXONEMAL DYNEIN LIGHT INTERMEDIATE POLYPEPTIDE 1"/>
    <property type="match status" value="1"/>
</dbReference>
<dbReference type="GO" id="GO:0045504">
    <property type="term" value="F:dynein heavy chain binding"/>
    <property type="evidence" value="ECO:0007669"/>
    <property type="project" value="TreeGrafter"/>
</dbReference>
<evidence type="ECO:0000313" key="10">
    <source>
        <dbReference type="Proteomes" id="UP001221898"/>
    </source>
</evidence>
<dbReference type="Proteomes" id="UP001221898">
    <property type="component" value="Unassembled WGS sequence"/>
</dbReference>